<evidence type="ECO:0000256" key="2">
    <source>
        <dbReference type="ARBA" id="ARBA00022723"/>
    </source>
</evidence>
<feature type="region of interest" description="Disordered" evidence="3">
    <location>
        <begin position="793"/>
        <end position="812"/>
    </location>
</feature>
<proteinExistence type="predicted"/>
<evidence type="ECO:0000313" key="6">
    <source>
        <dbReference type="Proteomes" id="UP000735302"/>
    </source>
</evidence>
<comment type="cofactor">
    <cofactor evidence="1">
        <name>a divalent metal cation</name>
        <dbReference type="ChEBI" id="CHEBI:60240"/>
    </cofactor>
</comment>
<feature type="compositionally biased region" description="Basic and acidic residues" evidence="3">
    <location>
        <begin position="828"/>
        <end position="843"/>
    </location>
</feature>
<gene>
    <name evidence="5" type="ORF">PoB_002753000</name>
</gene>
<dbReference type="Proteomes" id="UP000735302">
    <property type="component" value="Unassembled WGS sequence"/>
</dbReference>
<sequence length="852" mass="95121">MDAYLNYDEEAEEQMKQEAEQMHLPWRLVKDRTNPYTYLRDEEFQIRYPFRKDAAMELKEMEIEAKKRYNISHKTTRNTVERLFRVLKRRFLAQHYGIRFSPRRSATVITAACVLYNYGVDLHDVGVCWMILYQTLSRFITYGWATQRKRKSRRLFRIISCKDRFEDQEKEIGRFVEHLKHKYPEAFTDDNSIKTVRDLAHFLRHALPVWPPSKITNCQKSCLCPCANANLTFIQGKEGKDLKQTDSPRKKKNETSFTSKVRLARSGFGEGTIHSSDLYLKSLSTTSDKSPDKWSGESQKLSLQRKAKSSWQSQSFVSQWSNSLSNSSSAMPESLSSFSSLTPLSLSLSASSSTPPSSSSSRKTVAHVHNNAKHSTLRSLLVTSSLPLSSVVSSVTPIAINSTSYEPSPSAPSLVQSVTATMSSTNSARVRARKRRAFSNKEAQNKVKSTSKSSFCDFVNPFLFHNKSKELLPMPKDQIRRLLLSLNFKKELLKTGGFSGYRPISKVTILSNEVRKTKDWGQAINSPTGIGSIGDSFNNYDKPPGQIVDKNVLSSSTGKSFQFFESASLIPLHRSEDKLKQKDPTVHLSNIENPIPTQRKVHNRKSRAPSFSTHSISFLPFLREKRDERPSLIKSAIPVKNAKATDTDIVDLPSKTRAVSRSLLSTLGTGSTDNESVLGLSSVEVAPNTTTDASESIPLIAAALHQKSINISSRPPPTLPALQSLDDVLVLQLSHDSGAVLLLAKLLPELLNNSANNAQAYSSIYKISKALHFVSLSILSVMVLESVHNRVISGPPTGQGAGGGARTRDRRIPAVLREDSPFTVLPELRGKRESGLRKRDGEGNFKSSQLRP</sequence>
<dbReference type="GO" id="GO:0046872">
    <property type="term" value="F:metal ion binding"/>
    <property type="evidence" value="ECO:0007669"/>
    <property type="project" value="UniProtKB-KW"/>
</dbReference>
<dbReference type="EMBL" id="BLXT01003184">
    <property type="protein sequence ID" value="GFO01025.1"/>
    <property type="molecule type" value="Genomic_DNA"/>
</dbReference>
<dbReference type="InterPro" id="IPR027806">
    <property type="entry name" value="HARBI1_dom"/>
</dbReference>
<evidence type="ECO:0000313" key="5">
    <source>
        <dbReference type="EMBL" id="GFO01025.1"/>
    </source>
</evidence>
<evidence type="ECO:0000256" key="3">
    <source>
        <dbReference type="SAM" id="MobiDB-lite"/>
    </source>
</evidence>
<reference evidence="5 6" key="1">
    <citation type="journal article" date="2021" name="Elife">
        <title>Chloroplast acquisition without the gene transfer in kleptoplastic sea slugs, Plakobranchus ocellatus.</title>
        <authorList>
            <person name="Maeda T."/>
            <person name="Takahashi S."/>
            <person name="Yoshida T."/>
            <person name="Shimamura S."/>
            <person name="Takaki Y."/>
            <person name="Nagai Y."/>
            <person name="Toyoda A."/>
            <person name="Suzuki Y."/>
            <person name="Arimoto A."/>
            <person name="Ishii H."/>
            <person name="Satoh N."/>
            <person name="Nishiyama T."/>
            <person name="Hasebe M."/>
            <person name="Maruyama T."/>
            <person name="Minagawa J."/>
            <person name="Obokata J."/>
            <person name="Shigenobu S."/>
        </authorList>
    </citation>
    <scope>NUCLEOTIDE SEQUENCE [LARGE SCALE GENOMIC DNA]</scope>
</reference>
<feature type="region of interest" description="Disordered" evidence="3">
    <location>
        <begin position="827"/>
        <end position="852"/>
    </location>
</feature>
<dbReference type="Pfam" id="PF13359">
    <property type="entry name" value="DDE_Tnp_4"/>
    <property type="match status" value="1"/>
</dbReference>
<evidence type="ECO:0000256" key="1">
    <source>
        <dbReference type="ARBA" id="ARBA00001968"/>
    </source>
</evidence>
<dbReference type="AlphaFoldDB" id="A0AAV4A0V3"/>
<comment type="caution">
    <text evidence="5">The sequence shown here is derived from an EMBL/GenBank/DDBJ whole genome shotgun (WGS) entry which is preliminary data.</text>
</comment>
<accession>A0AAV4A0V3</accession>
<evidence type="ECO:0000259" key="4">
    <source>
        <dbReference type="Pfam" id="PF13359"/>
    </source>
</evidence>
<keyword evidence="6" id="KW-1185">Reference proteome</keyword>
<feature type="domain" description="DDE Tnp4" evidence="4">
    <location>
        <begin position="35"/>
        <end position="117"/>
    </location>
</feature>
<name>A0AAV4A0V3_9GAST</name>
<protein>
    <recommendedName>
        <fullName evidence="4">DDE Tnp4 domain-containing protein</fullName>
    </recommendedName>
</protein>
<organism evidence="5 6">
    <name type="scientific">Plakobranchus ocellatus</name>
    <dbReference type="NCBI Taxonomy" id="259542"/>
    <lineage>
        <taxon>Eukaryota</taxon>
        <taxon>Metazoa</taxon>
        <taxon>Spiralia</taxon>
        <taxon>Lophotrochozoa</taxon>
        <taxon>Mollusca</taxon>
        <taxon>Gastropoda</taxon>
        <taxon>Heterobranchia</taxon>
        <taxon>Euthyneura</taxon>
        <taxon>Panpulmonata</taxon>
        <taxon>Sacoglossa</taxon>
        <taxon>Placobranchoidea</taxon>
        <taxon>Plakobranchidae</taxon>
        <taxon>Plakobranchus</taxon>
    </lineage>
</organism>
<keyword evidence="2" id="KW-0479">Metal-binding</keyword>